<dbReference type="RefSeq" id="WP_087102338.1">
    <property type="nucleotide sequence ID" value="NZ_FWFG01000023.1"/>
</dbReference>
<evidence type="ECO:0000259" key="6">
    <source>
        <dbReference type="PROSITE" id="PS51296"/>
    </source>
</evidence>
<protein>
    <submittedName>
        <fullName evidence="7">Ferredoxin, 2Fe-2S</fullName>
    </submittedName>
</protein>
<dbReference type="SUPFAM" id="SSF50022">
    <property type="entry name" value="ISP domain"/>
    <property type="match status" value="1"/>
</dbReference>
<keyword evidence="3" id="KW-0560">Oxidoreductase</keyword>
<feature type="domain" description="Rieske" evidence="6">
    <location>
        <begin position="5"/>
        <end position="101"/>
    </location>
</feature>
<evidence type="ECO:0000313" key="7">
    <source>
        <dbReference type="EMBL" id="SLM88812.1"/>
    </source>
</evidence>
<dbReference type="GO" id="GO:0004497">
    <property type="term" value="F:monooxygenase activity"/>
    <property type="evidence" value="ECO:0007669"/>
    <property type="project" value="UniProtKB-ARBA"/>
</dbReference>
<dbReference type="CDD" id="cd03528">
    <property type="entry name" value="Rieske_RO_ferredoxin"/>
    <property type="match status" value="1"/>
</dbReference>
<reference evidence="7 8" key="1">
    <citation type="submission" date="2017-02" db="EMBL/GenBank/DDBJ databases">
        <authorList>
            <person name="Peterson S.W."/>
        </authorList>
    </citation>
    <scope>NUCLEOTIDE SEQUENCE [LARGE SCALE GENOMIC DNA]</scope>
    <source>
        <strain evidence="7 8">CIP104813</strain>
    </source>
</reference>
<evidence type="ECO:0000256" key="5">
    <source>
        <dbReference type="ARBA" id="ARBA00023014"/>
    </source>
</evidence>
<dbReference type="PANTHER" id="PTHR21266:SF60">
    <property type="entry name" value="3-KETOSTEROID-9-ALPHA-MONOOXYGENASE, OXYGENASE COMPONENT"/>
    <property type="match status" value="1"/>
</dbReference>
<keyword evidence="1" id="KW-0001">2Fe-2S</keyword>
<evidence type="ECO:0000313" key="8">
    <source>
        <dbReference type="Proteomes" id="UP000195981"/>
    </source>
</evidence>
<dbReference type="OrthoDB" id="147178at2"/>
<gene>
    <name evidence="7" type="ORF">FM110_02495</name>
</gene>
<evidence type="ECO:0000256" key="3">
    <source>
        <dbReference type="ARBA" id="ARBA00023002"/>
    </source>
</evidence>
<dbReference type="Gene3D" id="2.102.10.10">
    <property type="entry name" value="Rieske [2Fe-2S] iron-sulphur domain"/>
    <property type="match status" value="1"/>
</dbReference>
<sequence length="111" mass="11353">MGSFVPVASLADLAPGAVLGVEVDGLEIALARDSDGDVHALGDVCSHAEVPLSDGDVEDGALECWKHGSQFDLRTGRPRQLPATAPVPVYPVQVDPVTGTIGVDLSAPVTP</sequence>
<evidence type="ECO:0000256" key="4">
    <source>
        <dbReference type="ARBA" id="ARBA00023004"/>
    </source>
</evidence>
<evidence type="ECO:0000256" key="1">
    <source>
        <dbReference type="ARBA" id="ARBA00022714"/>
    </source>
</evidence>
<dbReference type="Pfam" id="PF00355">
    <property type="entry name" value="Rieske"/>
    <property type="match status" value="1"/>
</dbReference>
<dbReference type="Proteomes" id="UP000195981">
    <property type="component" value="Unassembled WGS sequence"/>
</dbReference>
<dbReference type="InterPro" id="IPR050584">
    <property type="entry name" value="Cholesterol_7-desaturase"/>
</dbReference>
<keyword evidence="2" id="KW-0479">Metal-binding</keyword>
<dbReference type="GO" id="GO:0051537">
    <property type="term" value="F:2 iron, 2 sulfur cluster binding"/>
    <property type="evidence" value="ECO:0007669"/>
    <property type="project" value="UniProtKB-KW"/>
</dbReference>
<dbReference type="GO" id="GO:0046872">
    <property type="term" value="F:metal ion binding"/>
    <property type="evidence" value="ECO:0007669"/>
    <property type="project" value="UniProtKB-KW"/>
</dbReference>
<keyword evidence="8" id="KW-1185">Reference proteome</keyword>
<organism evidence="7 8">
    <name type="scientific">Brachybacterium nesterenkovii</name>
    <dbReference type="NCBI Taxonomy" id="47847"/>
    <lineage>
        <taxon>Bacteria</taxon>
        <taxon>Bacillati</taxon>
        <taxon>Actinomycetota</taxon>
        <taxon>Actinomycetes</taxon>
        <taxon>Micrococcales</taxon>
        <taxon>Dermabacteraceae</taxon>
        <taxon>Brachybacterium</taxon>
    </lineage>
</organism>
<accession>A0A1X6WUD4</accession>
<dbReference type="EMBL" id="FWFG01000023">
    <property type="protein sequence ID" value="SLM88812.1"/>
    <property type="molecule type" value="Genomic_DNA"/>
</dbReference>
<evidence type="ECO:0000256" key="2">
    <source>
        <dbReference type="ARBA" id="ARBA00022723"/>
    </source>
</evidence>
<proteinExistence type="predicted"/>
<dbReference type="InterPro" id="IPR017941">
    <property type="entry name" value="Rieske_2Fe-2S"/>
</dbReference>
<keyword evidence="4" id="KW-0408">Iron</keyword>
<dbReference type="PANTHER" id="PTHR21266">
    <property type="entry name" value="IRON-SULFUR DOMAIN CONTAINING PROTEIN"/>
    <property type="match status" value="1"/>
</dbReference>
<dbReference type="InterPro" id="IPR036922">
    <property type="entry name" value="Rieske_2Fe-2S_sf"/>
</dbReference>
<dbReference type="GO" id="GO:0016705">
    <property type="term" value="F:oxidoreductase activity, acting on paired donors, with incorporation or reduction of molecular oxygen"/>
    <property type="evidence" value="ECO:0007669"/>
    <property type="project" value="UniProtKB-ARBA"/>
</dbReference>
<keyword evidence="5" id="KW-0411">Iron-sulfur</keyword>
<dbReference type="PROSITE" id="PS51296">
    <property type="entry name" value="RIESKE"/>
    <property type="match status" value="1"/>
</dbReference>
<name>A0A1X6WUD4_9MICO</name>
<dbReference type="AlphaFoldDB" id="A0A1X6WUD4"/>